<proteinExistence type="predicted"/>
<comment type="caution">
    <text evidence="3">The sequence shown here is derived from an EMBL/GenBank/DDBJ whole genome shotgun (WGS) entry which is preliminary data.</text>
</comment>
<dbReference type="CDD" id="cd11013">
    <property type="entry name" value="Plantacyanin"/>
    <property type="match status" value="1"/>
</dbReference>
<feature type="signal peptide" evidence="1">
    <location>
        <begin position="1"/>
        <end position="27"/>
    </location>
</feature>
<accession>A0ABR0XCK2</accession>
<evidence type="ECO:0000313" key="4">
    <source>
        <dbReference type="Proteomes" id="UP001318860"/>
    </source>
</evidence>
<dbReference type="InterPro" id="IPR008972">
    <property type="entry name" value="Cupredoxin"/>
</dbReference>
<dbReference type="InterPro" id="IPR041844">
    <property type="entry name" value="Plantacyanin"/>
</dbReference>
<dbReference type="EMBL" id="JABTTQ020000005">
    <property type="protein sequence ID" value="KAK6156917.1"/>
    <property type="molecule type" value="Genomic_DNA"/>
</dbReference>
<dbReference type="Pfam" id="PF02298">
    <property type="entry name" value="Cu_bind_like"/>
    <property type="match status" value="1"/>
</dbReference>
<dbReference type="PANTHER" id="PTHR33021">
    <property type="entry name" value="BLUE COPPER PROTEIN"/>
    <property type="match status" value="1"/>
</dbReference>
<dbReference type="Gene3D" id="2.60.40.420">
    <property type="entry name" value="Cupredoxins - blue copper proteins"/>
    <property type="match status" value="1"/>
</dbReference>
<evidence type="ECO:0000256" key="1">
    <source>
        <dbReference type="SAM" id="SignalP"/>
    </source>
</evidence>
<dbReference type="Proteomes" id="UP001318860">
    <property type="component" value="Unassembled WGS sequence"/>
</dbReference>
<name>A0ABR0XCK2_REHGL</name>
<evidence type="ECO:0000313" key="3">
    <source>
        <dbReference type="EMBL" id="KAK6156917.1"/>
    </source>
</evidence>
<gene>
    <name evidence="3" type="ORF">DH2020_011165</name>
</gene>
<dbReference type="PANTHER" id="PTHR33021:SF424">
    <property type="entry name" value="BASIC BLUE PROTEIN"/>
    <property type="match status" value="1"/>
</dbReference>
<feature type="chain" id="PRO_5046813960" description="Phytocyanin domain-containing protein" evidence="1">
    <location>
        <begin position="28"/>
        <end position="124"/>
    </location>
</feature>
<keyword evidence="4" id="KW-1185">Reference proteome</keyword>
<feature type="domain" description="Phytocyanin" evidence="2">
    <location>
        <begin position="28"/>
        <end position="124"/>
    </location>
</feature>
<dbReference type="InterPro" id="IPR039391">
    <property type="entry name" value="Phytocyanin-like"/>
</dbReference>
<reference evidence="3 4" key="1">
    <citation type="journal article" date="2021" name="Comput. Struct. Biotechnol. J.">
        <title>De novo genome assembly of the potent medicinal plant Rehmannia glutinosa using nanopore technology.</title>
        <authorList>
            <person name="Ma L."/>
            <person name="Dong C."/>
            <person name="Song C."/>
            <person name="Wang X."/>
            <person name="Zheng X."/>
            <person name="Niu Y."/>
            <person name="Chen S."/>
            <person name="Feng W."/>
        </authorList>
    </citation>
    <scope>NUCLEOTIDE SEQUENCE [LARGE SCALE GENOMIC DNA]</scope>
    <source>
        <strain evidence="3">DH-2019</strain>
    </source>
</reference>
<organism evidence="3 4">
    <name type="scientific">Rehmannia glutinosa</name>
    <name type="common">Chinese foxglove</name>
    <dbReference type="NCBI Taxonomy" id="99300"/>
    <lineage>
        <taxon>Eukaryota</taxon>
        <taxon>Viridiplantae</taxon>
        <taxon>Streptophyta</taxon>
        <taxon>Embryophyta</taxon>
        <taxon>Tracheophyta</taxon>
        <taxon>Spermatophyta</taxon>
        <taxon>Magnoliopsida</taxon>
        <taxon>eudicotyledons</taxon>
        <taxon>Gunneridae</taxon>
        <taxon>Pentapetalae</taxon>
        <taxon>asterids</taxon>
        <taxon>lamiids</taxon>
        <taxon>Lamiales</taxon>
        <taxon>Orobanchaceae</taxon>
        <taxon>Rehmannieae</taxon>
        <taxon>Rehmannia</taxon>
    </lineage>
</organism>
<sequence>MCEEKGNAMVVAILLLGLLLHGSPAHAANYTVGDSSGWTFYVAGWENGKNFKAGDTLVFKYSPTAHDVVVVDKSSYDSCSVPANATTYNSGNDEISLGKGANYFICSIPGHCQPGRMKIAANAA</sequence>
<protein>
    <recommendedName>
        <fullName evidence="2">Phytocyanin domain-containing protein</fullName>
    </recommendedName>
</protein>
<evidence type="ECO:0000259" key="2">
    <source>
        <dbReference type="PROSITE" id="PS51485"/>
    </source>
</evidence>
<keyword evidence="1" id="KW-0732">Signal</keyword>
<dbReference type="InterPro" id="IPR003245">
    <property type="entry name" value="Phytocyanin_dom"/>
</dbReference>
<dbReference type="SUPFAM" id="SSF49503">
    <property type="entry name" value="Cupredoxins"/>
    <property type="match status" value="1"/>
</dbReference>
<dbReference type="PROSITE" id="PS51485">
    <property type="entry name" value="PHYTOCYANIN"/>
    <property type="match status" value="1"/>
</dbReference>